<dbReference type="InterPro" id="IPR051877">
    <property type="entry name" value="Centriole_BasalBody_StrucProt"/>
</dbReference>
<evidence type="ECO:0000256" key="3">
    <source>
        <dbReference type="ARBA" id="ARBA00023212"/>
    </source>
</evidence>
<dbReference type="Proteomes" id="UP001519460">
    <property type="component" value="Unassembled WGS sequence"/>
</dbReference>
<accession>A0ABD0JA56</accession>
<evidence type="ECO:0000256" key="4">
    <source>
        <dbReference type="ARBA" id="ARBA00038123"/>
    </source>
</evidence>
<proteinExistence type="inferred from homology"/>
<keyword evidence="7" id="KW-1185">Reference proteome</keyword>
<dbReference type="CDD" id="cd22292">
    <property type="entry name" value="cc_Cep135_MBD"/>
    <property type="match status" value="1"/>
</dbReference>
<comment type="caution">
    <text evidence="6">The sequence shown here is derived from an EMBL/GenBank/DDBJ whole genome shotgun (WGS) entry which is preliminary data.</text>
</comment>
<keyword evidence="3" id="KW-0206">Cytoskeleton</keyword>
<protein>
    <submittedName>
        <fullName evidence="6">Uncharacterized protein</fullName>
    </submittedName>
</protein>
<feature type="coiled-coil region" evidence="5">
    <location>
        <begin position="465"/>
        <end position="499"/>
    </location>
</feature>
<sequence length="645" mass="72459">MQIDKGQSGVKFIQPCRTRHVSDESNLTGRFLFPVCGRSVIMLFAKYWSSLLLLLMVHVNTSFGRQSRRWSQSELIKTPNVNACYSGRFVSEDELQRIENSRKFDSMTQLTSVKKRFQFSESCGYATVENNRVELARCPAQSYHSMFRRVRSTSSCCQTTMYVIQPMEVTDLYSVNTYTVKHLPSAYQLLHAGYCGSEGSACGVGGTCTQSYRIDWVLVEKPTGDDFVPATFKMSLPISFSNIHPTVFFAIHLCQWLARAAMATTATAQAQQKFSNLRRRLDQLGYQQPLGVESLPLVEKLFADLVHTTESLKNAKQQLGQKQTESLDMESATAPYKSDNARLIKENNELHIQLVKQKEDMDAVLRELKSSLRKLEHENADLKFLNNQYVHKVKQLERESKEKSDRILQLQEKNFQAVVQTPGGRKKNIPFRRQRMEIDTTVPDTYTSSAYRVPPPEDPYVADLLQVADTKIAQLEAEVARVNDEKEVMDRKLKNFRQQAAQVACSKCVRVTERERERVCALHGTVQGVARGQCFLVSFVADFGLACVSAGSGVSLDAAVQSQLPNVAAHNQKHTGFGQAVEAAMCKRRLIKACPCMPACPVCDSPRCRAGKSLLHCAGSTPTPVRPKPWQYYQLSPLGLTFGAT</sequence>
<dbReference type="PANTHER" id="PTHR20544:SF0">
    <property type="entry name" value="NUCLEOPROTEIN TPR_MLP1 DOMAIN-CONTAINING PROTEIN"/>
    <property type="match status" value="1"/>
</dbReference>
<reference evidence="6 7" key="1">
    <citation type="journal article" date="2023" name="Sci. Data">
        <title>Genome assembly of the Korean intertidal mud-creeper Batillaria attramentaria.</title>
        <authorList>
            <person name="Patra A.K."/>
            <person name="Ho P.T."/>
            <person name="Jun S."/>
            <person name="Lee S.J."/>
            <person name="Kim Y."/>
            <person name="Won Y.J."/>
        </authorList>
    </citation>
    <scope>NUCLEOTIDE SEQUENCE [LARGE SCALE GENOMIC DNA]</scope>
    <source>
        <strain evidence="6">Wonlab-2016</strain>
    </source>
</reference>
<feature type="coiled-coil region" evidence="5">
    <location>
        <begin position="340"/>
        <end position="413"/>
    </location>
</feature>
<dbReference type="AlphaFoldDB" id="A0ABD0JA56"/>
<gene>
    <name evidence="6" type="ORF">BaRGS_00036899</name>
</gene>
<keyword evidence="5" id="KW-0175">Coiled coil</keyword>
<keyword evidence="2" id="KW-0963">Cytoplasm</keyword>
<evidence type="ECO:0000313" key="6">
    <source>
        <dbReference type="EMBL" id="KAK7467862.1"/>
    </source>
</evidence>
<dbReference type="GO" id="GO:0005814">
    <property type="term" value="C:centriole"/>
    <property type="evidence" value="ECO:0007669"/>
    <property type="project" value="UniProtKB-SubCell"/>
</dbReference>
<evidence type="ECO:0000256" key="5">
    <source>
        <dbReference type="SAM" id="Coils"/>
    </source>
</evidence>
<evidence type="ECO:0000256" key="1">
    <source>
        <dbReference type="ARBA" id="ARBA00004114"/>
    </source>
</evidence>
<comment type="similarity">
    <text evidence="4">Belongs to the CEP135/TSGA10 family.</text>
</comment>
<dbReference type="PANTHER" id="PTHR20544">
    <property type="entry name" value="CENTROSOMAL PROTEIN CEP135"/>
    <property type="match status" value="1"/>
</dbReference>
<evidence type="ECO:0000256" key="2">
    <source>
        <dbReference type="ARBA" id="ARBA00022490"/>
    </source>
</evidence>
<dbReference type="EMBL" id="JACVVK020000535">
    <property type="protein sequence ID" value="KAK7467862.1"/>
    <property type="molecule type" value="Genomic_DNA"/>
</dbReference>
<comment type="subcellular location">
    <subcellularLocation>
        <location evidence="1">Cytoplasm</location>
        <location evidence="1">Cytoskeleton</location>
        <location evidence="1">Microtubule organizing center</location>
        <location evidence="1">Centrosome</location>
        <location evidence="1">Centriole</location>
    </subcellularLocation>
</comment>
<evidence type="ECO:0000313" key="7">
    <source>
        <dbReference type="Proteomes" id="UP001519460"/>
    </source>
</evidence>
<name>A0ABD0JA56_9CAEN</name>
<organism evidence="6 7">
    <name type="scientific">Batillaria attramentaria</name>
    <dbReference type="NCBI Taxonomy" id="370345"/>
    <lineage>
        <taxon>Eukaryota</taxon>
        <taxon>Metazoa</taxon>
        <taxon>Spiralia</taxon>
        <taxon>Lophotrochozoa</taxon>
        <taxon>Mollusca</taxon>
        <taxon>Gastropoda</taxon>
        <taxon>Caenogastropoda</taxon>
        <taxon>Sorbeoconcha</taxon>
        <taxon>Cerithioidea</taxon>
        <taxon>Batillariidae</taxon>
        <taxon>Batillaria</taxon>
    </lineage>
</organism>